<feature type="domain" description="Restriction endonuclease type IV Mrr" evidence="1">
    <location>
        <begin position="32"/>
        <end position="75"/>
    </location>
</feature>
<reference evidence="2 3" key="1">
    <citation type="submission" date="2023-11" db="EMBL/GenBank/DDBJ databases">
        <title>Pseudomonas fragariae, a Novel Bacterial Species Causing Leaf Spots on Strawberry (Fragaria x ananassa).</title>
        <authorList>
            <person name="Marin M.V."/>
            <person name="Carvalho R."/>
            <person name="Paret M.L."/>
            <person name="Jones J.B."/>
            <person name="Peres N.A."/>
        </authorList>
    </citation>
    <scope>NUCLEOTIDE SEQUENCE [LARGE SCALE GENOMIC DNA]</scope>
    <source>
        <strain evidence="2 3">19</strain>
    </source>
</reference>
<keyword evidence="2" id="KW-0378">Hydrolase</keyword>
<comment type="caution">
    <text evidence="2">The sequence shown here is derived from an EMBL/GenBank/DDBJ whole genome shotgun (WGS) entry which is preliminary data.</text>
</comment>
<dbReference type="EMBL" id="JAXCEY010000011">
    <property type="protein sequence ID" value="MDX9586590.1"/>
    <property type="molecule type" value="Genomic_DNA"/>
</dbReference>
<evidence type="ECO:0000313" key="3">
    <source>
        <dbReference type="Proteomes" id="UP001274111"/>
    </source>
</evidence>
<proteinExistence type="predicted"/>
<dbReference type="Pfam" id="PF04471">
    <property type="entry name" value="Mrr_cat"/>
    <property type="match status" value="1"/>
</dbReference>
<dbReference type="GO" id="GO:0004519">
    <property type="term" value="F:endonuclease activity"/>
    <property type="evidence" value="ECO:0007669"/>
    <property type="project" value="UniProtKB-KW"/>
</dbReference>
<sequence length="102" mass="11444">MTSCSETTITPPSPSYLAADSLETELGPHPCAQCWSQRRTVHRPEIDKFICTLTRQRARKGVFITTSDFYMGARDGTRPGYQGCINRWCRARPAYGPGTTWA</sequence>
<protein>
    <submittedName>
        <fullName evidence="2">Restriction endonuclease</fullName>
        <ecNumber evidence="2">3.1.21.-</ecNumber>
    </submittedName>
</protein>
<organism evidence="2 3">
    <name type="scientific">Pseudomonas fragariae</name>
    <name type="common">ex Marin et al. 2024</name>
    <dbReference type="NCBI Taxonomy" id="3080056"/>
    <lineage>
        <taxon>Bacteria</taxon>
        <taxon>Pseudomonadati</taxon>
        <taxon>Pseudomonadota</taxon>
        <taxon>Gammaproteobacteria</taxon>
        <taxon>Pseudomonadales</taxon>
        <taxon>Pseudomonadaceae</taxon>
        <taxon>Pseudomonas</taxon>
    </lineage>
</organism>
<dbReference type="RefSeq" id="WP_225649713.1">
    <property type="nucleotide sequence ID" value="NZ_CP196924.1"/>
</dbReference>
<dbReference type="GO" id="GO:0016787">
    <property type="term" value="F:hydrolase activity"/>
    <property type="evidence" value="ECO:0007669"/>
    <property type="project" value="UniProtKB-KW"/>
</dbReference>
<dbReference type="InterPro" id="IPR007560">
    <property type="entry name" value="Restrct_endonuc_IV_Mrr"/>
</dbReference>
<name>A0ABU5B4T8_9PSED</name>
<dbReference type="EC" id="3.1.21.-" evidence="2"/>
<dbReference type="Proteomes" id="UP001274111">
    <property type="component" value="Unassembled WGS sequence"/>
</dbReference>
<dbReference type="Gene3D" id="3.40.1350.10">
    <property type="match status" value="1"/>
</dbReference>
<evidence type="ECO:0000259" key="1">
    <source>
        <dbReference type="Pfam" id="PF04471"/>
    </source>
</evidence>
<keyword evidence="3" id="KW-1185">Reference proteome</keyword>
<gene>
    <name evidence="2" type="ORF">SLT84_12875</name>
</gene>
<dbReference type="InterPro" id="IPR011856">
    <property type="entry name" value="tRNA_endonuc-like_dom_sf"/>
</dbReference>
<keyword evidence="2" id="KW-0255">Endonuclease</keyword>
<accession>A0ABU5B4T8</accession>
<keyword evidence="2" id="KW-0540">Nuclease</keyword>
<evidence type="ECO:0000313" key="2">
    <source>
        <dbReference type="EMBL" id="MDX9586590.1"/>
    </source>
</evidence>